<dbReference type="RefSeq" id="WP_163992986.1">
    <property type="nucleotide sequence ID" value="NZ_WUEY01000025.1"/>
</dbReference>
<dbReference type="AlphaFoldDB" id="A0A6L9UDM4"/>
<dbReference type="Proteomes" id="UP000483035">
    <property type="component" value="Unassembled WGS sequence"/>
</dbReference>
<dbReference type="Gene3D" id="3.30.420.10">
    <property type="entry name" value="Ribonuclease H-like superfamily/Ribonuclease H"/>
    <property type="match status" value="1"/>
</dbReference>
<proteinExistence type="predicted"/>
<dbReference type="InterPro" id="IPR036397">
    <property type="entry name" value="RNaseH_sf"/>
</dbReference>
<protein>
    <submittedName>
        <fullName evidence="1">DNA polymerase III subunit epsilon</fullName>
    </submittedName>
</protein>
<gene>
    <name evidence="1" type="ORF">GR212_31435</name>
</gene>
<evidence type="ECO:0000313" key="1">
    <source>
        <dbReference type="EMBL" id="NEI74075.1"/>
    </source>
</evidence>
<sequence>MLPFYVVTDCEFDGPTPGANSMLSFGSVAVSATGSILGEFEAVLEPLDGAVRDASTMAFWHRHPEAWAASTENPEACPNVIGRFVDWIRSFEGEPIFTAHPLAVDAPWFDYYLRRFTSRPLLEGPWISDRLFRHAPLCLMSFISGKTGRPQWECDVDRYPLEWLGSVEHTHRAIDDARGYANLLRFFIATG</sequence>
<dbReference type="GO" id="GO:0003676">
    <property type="term" value="F:nucleic acid binding"/>
    <property type="evidence" value="ECO:0007669"/>
    <property type="project" value="InterPro"/>
</dbReference>
<dbReference type="InterPro" id="IPR012337">
    <property type="entry name" value="RNaseH-like_sf"/>
</dbReference>
<comment type="caution">
    <text evidence="1">The sequence shown here is derived from an EMBL/GenBank/DDBJ whole genome shotgun (WGS) entry which is preliminary data.</text>
</comment>
<dbReference type="SUPFAM" id="SSF53098">
    <property type="entry name" value="Ribonuclease H-like"/>
    <property type="match status" value="1"/>
</dbReference>
<dbReference type="EMBL" id="WUEY01000025">
    <property type="protein sequence ID" value="NEI74075.1"/>
    <property type="molecule type" value="Genomic_DNA"/>
</dbReference>
<accession>A0A6L9UDM4</accession>
<name>A0A6L9UDM4_9HYPH</name>
<reference evidence="1 2" key="1">
    <citation type="submission" date="2019-12" db="EMBL/GenBank/DDBJ databases">
        <title>Rhizobium genotypes associated with high levels of biological nitrogen fixation by grain legumes in a temperate-maritime cropping system.</title>
        <authorList>
            <person name="Maluk M."/>
            <person name="Francesc Ferrando Molina F."/>
            <person name="Lopez Del Egido L."/>
            <person name="Lafos M."/>
            <person name="Langarica-Fuentes A."/>
            <person name="Gebre Yohannes G."/>
            <person name="Young M.W."/>
            <person name="Martin P."/>
            <person name="Gantlett R."/>
            <person name="Kenicer G."/>
            <person name="Hawes C."/>
            <person name="Begg G.S."/>
            <person name="Quilliam R.S."/>
            <person name="Squire G.R."/>
            <person name="Poole P.S."/>
            <person name="Young P.W."/>
            <person name="Iannetta P.M."/>
            <person name="James E.K."/>
        </authorList>
    </citation>
    <scope>NUCLEOTIDE SEQUENCE [LARGE SCALE GENOMIC DNA]</scope>
    <source>
        <strain evidence="1 2">JHI1118</strain>
    </source>
</reference>
<organism evidence="1 2">
    <name type="scientific">Rhizobium lusitanum</name>
    <dbReference type="NCBI Taxonomy" id="293958"/>
    <lineage>
        <taxon>Bacteria</taxon>
        <taxon>Pseudomonadati</taxon>
        <taxon>Pseudomonadota</taxon>
        <taxon>Alphaproteobacteria</taxon>
        <taxon>Hyphomicrobiales</taxon>
        <taxon>Rhizobiaceae</taxon>
        <taxon>Rhizobium/Agrobacterium group</taxon>
        <taxon>Rhizobium</taxon>
    </lineage>
</organism>
<evidence type="ECO:0000313" key="2">
    <source>
        <dbReference type="Proteomes" id="UP000483035"/>
    </source>
</evidence>